<proteinExistence type="predicted"/>
<evidence type="ECO:0000313" key="3">
    <source>
        <dbReference type="EMBL" id="KAF3523262.1"/>
    </source>
</evidence>
<name>A0A8S9PXW2_BRACR</name>
<dbReference type="EMBL" id="QGKX02001347">
    <property type="protein sequence ID" value="KAF3523262.1"/>
    <property type="molecule type" value="Genomic_DNA"/>
</dbReference>
<comment type="caution">
    <text evidence="3">The sequence shown here is derived from an EMBL/GenBank/DDBJ whole genome shotgun (WGS) entry which is preliminary data.</text>
</comment>
<dbReference type="AlphaFoldDB" id="A0A8S9PXW2"/>
<gene>
    <name evidence="3" type="ORF">F2Q69_00047542</name>
</gene>
<dbReference type="Proteomes" id="UP000712600">
    <property type="component" value="Unassembled WGS sequence"/>
</dbReference>
<sequence>MTSRRKASNKSRRDRSASDGSSSQHDNVVPKVEFAEHSIDPEEVNGYWVTMGHVGLPIPGIWYPAPFRVNPVDDCPSRSCPNGLDAIQSFCGVPESVEFRLPVAGEVAESPPDGYFTCFEALMQCHLWFPLSEAIVLFSCFGLAIGQVSLRSLKHVVGIMMLSYERGLPVDVDHLEAMLMPVGSSATVRLSPRNNMAIIAGRAAFLSLGPDGVGNIFSIGYTLVLVSTIFGELVGASGPTRPFGKLDDECFAVQDPLSEALSNLSRGLIV</sequence>
<organism evidence="3 4">
    <name type="scientific">Brassica cretica</name>
    <name type="common">Mustard</name>
    <dbReference type="NCBI Taxonomy" id="69181"/>
    <lineage>
        <taxon>Eukaryota</taxon>
        <taxon>Viridiplantae</taxon>
        <taxon>Streptophyta</taxon>
        <taxon>Embryophyta</taxon>
        <taxon>Tracheophyta</taxon>
        <taxon>Spermatophyta</taxon>
        <taxon>Magnoliopsida</taxon>
        <taxon>eudicotyledons</taxon>
        <taxon>Gunneridae</taxon>
        <taxon>Pentapetalae</taxon>
        <taxon>rosids</taxon>
        <taxon>malvids</taxon>
        <taxon>Brassicales</taxon>
        <taxon>Brassicaceae</taxon>
        <taxon>Brassiceae</taxon>
        <taxon>Brassica</taxon>
    </lineage>
</organism>
<keyword evidence="2" id="KW-0472">Membrane</keyword>
<keyword evidence="2" id="KW-1133">Transmembrane helix</keyword>
<accession>A0A8S9PXW2</accession>
<evidence type="ECO:0000313" key="4">
    <source>
        <dbReference type="Proteomes" id="UP000712600"/>
    </source>
</evidence>
<protein>
    <submittedName>
        <fullName evidence="3">Uncharacterized protein</fullName>
    </submittedName>
</protein>
<evidence type="ECO:0000256" key="1">
    <source>
        <dbReference type="SAM" id="MobiDB-lite"/>
    </source>
</evidence>
<feature type="transmembrane region" description="Helical" evidence="2">
    <location>
        <begin position="127"/>
        <end position="145"/>
    </location>
</feature>
<feature type="compositionally biased region" description="Basic residues" evidence="1">
    <location>
        <begin position="1"/>
        <end position="13"/>
    </location>
</feature>
<reference evidence="3" key="1">
    <citation type="submission" date="2019-12" db="EMBL/GenBank/DDBJ databases">
        <title>Genome sequencing and annotation of Brassica cretica.</title>
        <authorList>
            <person name="Studholme D.J."/>
            <person name="Sarris P."/>
        </authorList>
    </citation>
    <scope>NUCLEOTIDE SEQUENCE</scope>
    <source>
        <strain evidence="3">PFS-109/04</strain>
        <tissue evidence="3">Leaf</tissue>
    </source>
</reference>
<evidence type="ECO:0000256" key="2">
    <source>
        <dbReference type="SAM" id="Phobius"/>
    </source>
</evidence>
<keyword evidence="2" id="KW-0812">Transmembrane</keyword>
<feature type="region of interest" description="Disordered" evidence="1">
    <location>
        <begin position="1"/>
        <end position="29"/>
    </location>
</feature>